<feature type="compositionally biased region" description="Basic and acidic residues" evidence="16">
    <location>
        <begin position="464"/>
        <end position="474"/>
    </location>
</feature>
<keyword evidence="19" id="KW-1185">Reference proteome</keyword>
<dbReference type="PANTHER" id="PTHR30474:SF2">
    <property type="entry name" value="PEPTIDOGLYCAN GLYCOSYLTRANSFERASE FTSW-RELATED"/>
    <property type="match status" value="1"/>
</dbReference>
<feature type="transmembrane region" description="Helical" evidence="17">
    <location>
        <begin position="210"/>
        <end position="232"/>
    </location>
</feature>
<evidence type="ECO:0000256" key="11">
    <source>
        <dbReference type="ARBA" id="ARBA00038053"/>
    </source>
</evidence>
<feature type="transmembrane region" description="Helical" evidence="17">
    <location>
        <begin position="129"/>
        <end position="150"/>
    </location>
</feature>
<protein>
    <recommendedName>
        <fullName evidence="12">Probable peptidoglycan glycosyltransferase FtsW</fullName>
        <ecNumber evidence="14">2.4.99.28</ecNumber>
    </recommendedName>
    <alternativeName>
        <fullName evidence="13">Cell division protein FtsW</fullName>
    </alternativeName>
    <alternativeName>
        <fullName evidence="10">Cell wall polymerase</fullName>
    </alternativeName>
    <alternativeName>
        <fullName evidence="9">Peptidoglycan polymerase</fullName>
    </alternativeName>
</protein>
<evidence type="ECO:0000256" key="14">
    <source>
        <dbReference type="ARBA" id="ARBA00044770"/>
    </source>
</evidence>
<evidence type="ECO:0000256" key="9">
    <source>
        <dbReference type="ARBA" id="ARBA00032370"/>
    </source>
</evidence>
<evidence type="ECO:0000256" key="10">
    <source>
        <dbReference type="ARBA" id="ARBA00033270"/>
    </source>
</evidence>
<proteinExistence type="inferred from homology"/>
<evidence type="ECO:0000313" key="18">
    <source>
        <dbReference type="EMBL" id="THU41042.1"/>
    </source>
</evidence>
<feature type="transmembrane region" description="Helical" evidence="17">
    <location>
        <begin position="33"/>
        <end position="56"/>
    </location>
</feature>
<keyword evidence="18" id="KW-0131">Cell cycle</keyword>
<dbReference type="Pfam" id="PF01098">
    <property type="entry name" value="FTSW_RODA_SPOVE"/>
    <property type="match status" value="1"/>
</dbReference>
<dbReference type="InterPro" id="IPR001182">
    <property type="entry name" value="FtsW/RodA"/>
</dbReference>
<evidence type="ECO:0000256" key="3">
    <source>
        <dbReference type="ARBA" id="ARBA00022679"/>
    </source>
</evidence>
<evidence type="ECO:0000256" key="5">
    <source>
        <dbReference type="ARBA" id="ARBA00022960"/>
    </source>
</evidence>
<keyword evidence="8 17" id="KW-0472">Membrane</keyword>
<keyword evidence="4 17" id="KW-0812">Transmembrane</keyword>
<organism evidence="18 19">
    <name type="scientific">Niastella caeni</name>
    <dbReference type="NCBI Taxonomy" id="2569763"/>
    <lineage>
        <taxon>Bacteria</taxon>
        <taxon>Pseudomonadati</taxon>
        <taxon>Bacteroidota</taxon>
        <taxon>Chitinophagia</taxon>
        <taxon>Chitinophagales</taxon>
        <taxon>Chitinophagaceae</taxon>
        <taxon>Niastella</taxon>
    </lineage>
</organism>
<dbReference type="GO" id="GO:0051301">
    <property type="term" value="P:cell division"/>
    <property type="evidence" value="ECO:0007669"/>
    <property type="project" value="UniProtKB-KW"/>
</dbReference>
<evidence type="ECO:0000256" key="8">
    <source>
        <dbReference type="ARBA" id="ARBA00023136"/>
    </source>
</evidence>
<evidence type="ECO:0000256" key="6">
    <source>
        <dbReference type="ARBA" id="ARBA00022984"/>
    </source>
</evidence>
<evidence type="ECO:0000256" key="12">
    <source>
        <dbReference type="ARBA" id="ARBA00041185"/>
    </source>
</evidence>
<feature type="compositionally biased region" description="Basic residues" evidence="16">
    <location>
        <begin position="453"/>
        <end position="463"/>
    </location>
</feature>
<sequence length="490" mass="54092">MTGANDISLKEPNLPAGGQAQSGLLSKTRGDKVIWAIVVLLALVSMLAVYSSTGLLAYKYNRGNTEVYLFKQVIFTAVGLAIIYFSHRVNYTLYSRVARILFMLSIPLLIYTLFFGLKLNEGSRWIRLPIINLTFQTSDLAKLALFMFLSRLLSKKQEVIKDFKKGFIPVIMPVAIICILIAPANLSTALLVAATSMLLLFIGRASTKHLLLTMGVAAIPVAILVMIAVAFYDKKEEKCSELPFFIQVGRVPTWISRVQNFIYDSKQVDKDENYQINQSKIAIAKGGLLGLGPGNSQTRNFLPHPYSDFIFAIIIEEYGLIGGGFILFVYLLFLLRSIRIFKKCPYAFGAFLALGLSFTLVIQALINMAVTVNLFPVTGVTLPLVSMGGSSFLFTCLAIGIILSVARNVEQLEAPVDADNAKAKEAKVKKKAADAKAVEGEEEVEEEEETPVKVKKEKATRKKEKVETTEEKAAKLRALKPLLDEGNKEN</sequence>
<name>A0A4S8I3W7_9BACT</name>
<feature type="transmembrane region" description="Helical" evidence="17">
    <location>
        <begin position="346"/>
        <end position="366"/>
    </location>
</feature>
<feature type="transmembrane region" description="Helical" evidence="17">
    <location>
        <begin position="309"/>
        <end position="334"/>
    </location>
</feature>
<keyword evidence="3" id="KW-0808">Transferase</keyword>
<feature type="transmembrane region" description="Helical" evidence="17">
    <location>
        <begin position="97"/>
        <end position="117"/>
    </location>
</feature>
<feature type="transmembrane region" description="Helical" evidence="17">
    <location>
        <begin position="68"/>
        <end position="85"/>
    </location>
</feature>
<dbReference type="Proteomes" id="UP000306918">
    <property type="component" value="Unassembled WGS sequence"/>
</dbReference>
<evidence type="ECO:0000256" key="1">
    <source>
        <dbReference type="ARBA" id="ARBA00004141"/>
    </source>
</evidence>
<dbReference type="GO" id="GO:0008955">
    <property type="term" value="F:peptidoglycan glycosyltransferase activity"/>
    <property type="evidence" value="ECO:0007669"/>
    <property type="project" value="UniProtKB-EC"/>
</dbReference>
<feature type="transmembrane region" description="Helical" evidence="17">
    <location>
        <begin position="170"/>
        <end position="203"/>
    </location>
</feature>
<dbReference type="GO" id="GO:0005886">
    <property type="term" value="C:plasma membrane"/>
    <property type="evidence" value="ECO:0007669"/>
    <property type="project" value="TreeGrafter"/>
</dbReference>
<comment type="similarity">
    <text evidence="11">Belongs to the SEDS family. FtsW subfamily.</text>
</comment>
<dbReference type="GO" id="GO:0009252">
    <property type="term" value="P:peptidoglycan biosynthetic process"/>
    <property type="evidence" value="ECO:0007669"/>
    <property type="project" value="UniProtKB-KW"/>
</dbReference>
<dbReference type="AlphaFoldDB" id="A0A4S8I3W7"/>
<comment type="caution">
    <text evidence="18">The sequence shown here is derived from an EMBL/GenBank/DDBJ whole genome shotgun (WGS) entry which is preliminary data.</text>
</comment>
<dbReference type="PANTHER" id="PTHR30474">
    <property type="entry name" value="CELL CYCLE PROTEIN"/>
    <property type="match status" value="1"/>
</dbReference>
<feature type="transmembrane region" description="Helical" evidence="17">
    <location>
        <begin position="386"/>
        <end position="406"/>
    </location>
</feature>
<accession>A0A4S8I3W7</accession>
<evidence type="ECO:0000313" key="19">
    <source>
        <dbReference type="Proteomes" id="UP000306918"/>
    </source>
</evidence>
<feature type="compositionally biased region" description="Acidic residues" evidence="16">
    <location>
        <begin position="440"/>
        <end position="449"/>
    </location>
</feature>
<keyword evidence="18" id="KW-0132">Cell division</keyword>
<keyword evidence="5" id="KW-0133">Cell shape</keyword>
<keyword evidence="6" id="KW-0573">Peptidoglycan synthesis</keyword>
<gene>
    <name evidence="18" type="ORF">FAM09_02695</name>
</gene>
<reference evidence="18 19" key="1">
    <citation type="submission" date="2019-04" db="EMBL/GenBank/DDBJ databases">
        <title>Niastella caeni sp. nov., isolated from activated sludge.</title>
        <authorList>
            <person name="Sheng M."/>
        </authorList>
    </citation>
    <scope>NUCLEOTIDE SEQUENCE [LARGE SCALE GENOMIC DNA]</scope>
    <source>
        <strain evidence="18 19">HX-2-15</strain>
    </source>
</reference>
<keyword evidence="7 17" id="KW-1133">Transmembrane helix</keyword>
<evidence type="ECO:0000256" key="15">
    <source>
        <dbReference type="ARBA" id="ARBA00049902"/>
    </source>
</evidence>
<dbReference type="OrthoDB" id="9812661at2"/>
<dbReference type="RefSeq" id="WP_136575532.1">
    <property type="nucleotide sequence ID" value="NZ_STFF01000001.1"/>
</dbReference>
<evidence type="ECO:0000256" key="17">
    <source>
        <dbReference type="SAM" id="Phobius"/>
    </source>
</evidence>
<keyword evidence="2" id="KW-0328">Glycosyltransferase</keyword>
<evidence type="ECO:0000256" key="2">
    <source>
        <dbReference type="ARBA" id="ARBA00022676"/>
    </source>
</evidence>
<evidence type="ECO:0000256" key="4">
    <source>
        <dbReference type="ARBA" id="ARBA00022692"/>
    </source>
</evidence>
<evidence type="ECO:0000256" key="13">
    <source>
        <dbReference type="ARBA" id="ARBA00041418"/>
    </source>
</evidence>
<dbReference type="GO" id="GO:0032153">
    <property type="term" value="C:cell division site"/>
    <property type="evidence" value="ECO:0007669"/>
    <property type="project" value="TreeGrafter"/>
</dbReference>
<evidence type="ECO:0000256" key="7">
    <source>
        <dbReference type="ARBA" id="ARBA00022989"/>
    </source>
</evidence>
<comment type="subcellular location">
    <subcellularLocation>
        <location evidence="1">Membrane</location>
        <topology evidence="1">Multi-pass membrane protein</topology>
    </subcellularLocation>
</comment>
<dbReference type="GO" id="GO:0008360">
    <property type="term" value="P:regulation of cell shape"/>
    <property type="evidence" value="ECO:0007669"/>
    <property type="project" value="UniProtKB-KW"/>
</dbReference>
<dbReference type="EC" id="2.4.99.28" evidence="14"/>
<evidence type="ECO:0000256" key="16">
    <source>
        <dbReference type="SAM" id="MobiDB-lite"/>
    </source>
</evidence>
<comment type="catalytic activity">
    <reaction evidence="15">
        <text>[GlcNAc-(1-&gt;4)-Mur2Ac(oyl-L-Ala-gamma-D-Glu-L-Lys-D-Ala-D-Ala)](n)-di-trans,octa-cis-undecaprenyl diphosphate + beta-D-GlcNAc-(1-&gt;4)-Mur2Ac(oyl-L-Ala-gamma-D-Glu-L-Lys-D-Ala-D-Ala)-di-trans,octa-cis-undecaprenyl diphosphate = [GlcNAc-(1-&gt;4)-Mur2Ac(oyl-L-Ala-gamma-D-Glu-L-Lys-D-Ala-D-Ala)](n+1)-di-trans,octa-cis-undecaprenyl diphosphate + di-trans,octa-cis-undecaprenyl diphosphate + H(+)</text>
        <dbReference type="Rhea" id="RHEA:23708"/>
        <dbReference type="Rhea" id="RHEA-COMP:9602"/>
        <dbReference type="Rhea" id="RHEA-COMP:9603"/>
        <dbReference type="ChEBI" id="CHEBI:15378"/>
        <dbReference type="ChEBI" id="CHEBI:58405"/>
        <dbReference type="ChEBI" id="CHEBI:60033"/>
        <dbReference type="ChEBI" id="CHEBI:78435"/>
        <dbReference type="EC" id="2.4.99.28"/>
    </reaction>
</comment>
<feature type="region of interest" description="Disordered" evidence="16">
    <location>
        <begin position="435"/>
        <end position="490"/>
    </location>
</feature>
<dbReference type="GO" id="GO:0015648">
    <property type="term" value="F:lipid-linked peptidoglycan transporter activity"/>
    <property type="evidence" value="ECO:0007669"/>
    <property type="project" value="TreeGrafter"/>
</dbReference>
<dbReference type="EMBL" id="STFF01000001">
    <property type="protein sequence ID" value="THU41042.1"/>
    <property type="molecule type" value="Genomic_DNA"/>
</dbReference>